<accession>A0A811QJL1</accession>
<dbReference type="InterPro" id="IPR000719">
    <property type="entry name" value="Prot_kinase_dom"/>
</dbReference>
<dbReference type="Pfam" id="PF00069">
    <property type="entry name" value="Pkinase"/>
    <property type="match status" value="1"/>
</dbReference>
<evidence type="ECO:0000313" key="6">
    <source>
        <dbReference type="EMBL" id="CAD6257754.1"/>
    </source>
</evidence>
<feature type="domain" description="Protein kinase" evidence="5">
    <location>
        <begin position="134"/>
        <end position="479"/>
    </location>
</feature>
<dbReference type="Gene3D" id="1.10.510.10">
    <property type="entry name" value="Transferase(Phosphotransferase) domain 1"/>
    <property type="match status" value="1"/>
</dbReference>
<dbReference type="SUPFAM" id="SSF56112">
    <property type="entry name" value="Protein kinase-like (PK-like)"/>
    <property type="match status" value="1"/>
</dbReference>
<dbReference type="PANTHER" id="PTHR47976">
    <property type="entry name" value="G-TYPE LECTIN S-RECEPTOR-LIKE SERINE/THREONINE-PROTEIN KINASE SD2-5"/>
    <property type="match status" value="1"/>
</dbReference>
<evidence type="ECO:0000256" key="2">
    <source>
        <dbReference type="ARBA" id="ARBA00022734"/>
    </source>
</evidence>
<dbReference type="CDD" id="cd09217">
    <property type="entry name" value="TLP-P"/>
    <property type="match status" value="1"/>
</dbReference>
<dbReference type="Pfam" id="PF00314">
    <property type="entry name" value="Thaumatin"/>
    <property type="match status" value="1"/>
</dbReference>
<proteinExistence type="predicted"/>
<dbReference type="EMBL" id="CAJGYO010000010">
    <property type="protein sequence ID" value="CAD6257754.1"/>
    <property type="molecule type" value="Genomic_DNA"/>
</dbReference>
<keyword evidence="7" id="KW-1185">Reference proteome</keyword>
<gene>
    <name evidence="6" type="ORF">NCGR_LOCUS41238</name>
</gene>
<evidence type="ECO:0000256" key="1">
    <source>
        <dbReference type="ARBA" id="ARBA00022729"/>
    </source>
</evidence>
<feature type="transmembrane region" description="Helical" evidence="3">
    <location>
        <begin position="252"/>
        <end position="276"/>
    </location>
</feature>
<evidence type="ECO:0000256" key="4">
    <source>
        <dbReference type="SAM" id="SignalP"/>
    </source>
</evidence>
<dbReference type="SMART" id="SM00205">
    <property type="entry name" value="THN"/>
    <property type="match status" value="1"/>
</dbReference>
<reference evidence="6" key="1">
    <citation type="submission" date="2020-10" db="EMBL/GenBank/DDBJ databases">
        <authorList>
            <person name="Han B."/>
            <person name="Lu T."/>
            <person name="Zhao Q."/>
            <person name="Huang X."/>
            <person name="Zhao Y."/>
        </authorList>
    </citation>
    <scope>NUCLEOTIDE SEQUENCE</scope>
</reference>
<organism evidence="6 7">
    <name type="scientific">Miscanthus lutarioriparius</name>
    <dbReference type="NCBI Taxonomy" id="422564"/>
    <lineage>
        <taxon>Eukaryota</taxon>
        <taxon>Viridiplantae</taxon>
        <taxon>Streptophyta</taxon>
        <taxon>Embryophyta</taxon>
        <taxon>Tracheophyta</taxon>
        <taxon>Spermatophyta</taxon>
        <taxon>Magnoliopsida</taxon>
        <taxon>Liliopsida</taxon>
        <taxon>Poales</taxon>
        <taxon>Poaceae</taxon>
        <taxon>PACMAD clade</taxon>
        <taxon>Panicoideae</taxon>
        <taxon>Andropogonodae</taxon>
        <taxon>Andropogoneae</taxon>
        <taxon>Saccharinae</taxon>
        <taxon>Miscanthus</taxon>
    </lineage>
</organism>
<dbReference type="PROSITE" id="PS50011">
    <property type="entry name" value="PROTEIN_KINASE_DOM"/>
    <property type="match status" value="1"/>
</dbReference>
<comment type="caution">
    <text evidence="6">The sequence shown here is derived from an EMBL/GenBank/DDBJ whole genome shotgun (WGS) entry which is preliminary data.</text>
</comment>
<dbReference type="InterPro" id="IPR051343">
    <property type="entry name" value="G-type_lectin_kinases/EP1-like"/>
</dbReference>
<dbReference type="PANTHER" id="PTHR47976:SF9">
    <property type="entry name" value="OS01G0113650 PROTEIN"/>
    <property type="match status" value="1"/>
</dbReference>
<name>A0A811QJL1_9POAL</name>
<protein>
    <recommendedName>
        <fullName evidence="5">Protein kinase domain-containing protein</fullName>
    </recommendedName>
</protein>
<dbReference type="Gene3D" id="2.60.110.10">
    <property type="entry name" value="Thaumatin"/>
    <property type="match status" value="1"/>
</dbReference>
<keyword evidence="3" id="KW-1133">Transmembrane helix</keyword>
<dbReference type="InterPro" id="IPR011009">
    <property type="entry name" value="Kinase-like_dom_sf"/>
</dbReference>
<feature type="signal peptide" evidence="4">
    <location>
        <begin position="1"/>
        <end position="23"/>
    </location>
</feature>
<dbReference type="OrthoDB" id="614891at2759"/>
<dbReference type="InterPro" id="IPR037176">
    <property type="entry name" value="Osmotin/thaumatin-like_sf"/>
</dbReference>
<dbReference type="GO" id="GO:0005524">
    <property type="term" value="F:ATP binding"/>
    <property type="evidence" value="ECO:0007669"/>
    <property type="project" value="InterPro"/>
</dbReference>
<evidence type="ECO:0000259" key="5">
    <source>
        <dbReference type="PROSITE" id="PS50011"/>
    </source>
</evidence>
<dbReference type="AlphaFoldDB" id="A0A811QJL1"/>
<keyword evidence="1 4" id="KW-0732">Signal</keyword>
<dbReference type="GO" id="GO:0004672">
    <property type="term" value="F:protein kinase activity"/>
    <property type="evidence" value="ECO:0007669"/>
    <property type="project" value="InterPro"/>
</dbReference>
<keyword evidence="2" id="KW-0430">Lectin</keyword>
<keyword evidence="3" id="KW-0472">Membrane</keyword>
<keyword evidence="3" id="KW-0812">Transmembrane</keyword>
<evidence type="ECO:0000313" key="7">
    <source>
        <dbReference type="Proteomes" id="UP000604825"/>
    </source>
</evidence>
<feature type="chain" id="PRO_5032556206" description="Protein kinase domain-containing protein" evidence="4">
    <location>
        <begin position="24"/>
        <end position="507"/>
    </location>
</feature>
<dbReference type="SUPFAM" id="SSF49870">
    <property type="entry name" value="Osmotin, thaumatin-like protein"/>
    <property type="match status" value="1"/>
</dbReference>
<dbReference type="PRINTS" id="PR00347">
    <property type="entry name" value="THAUMATIN"/>
</dbReference>
<dbReference type="PROSITE" id="PS51367">
    <property type="entry name" value="THAUMATIN_2"/>
    <property type="match status" value="1"/>
</dbReference>
<dbReference type="Proteomes" id="UP000604825">
    <property type="component" value="Unassembled WGS sequence"/>
</dbReference>
<sequence length="507" mass="55001">MGAGSSTWTHHLLQLFFPVLVVATSSSSSSSHTTTINITNRCSYTVWPAATPVGGGVRLDPGNTWVLQVPGNTQTGCSFDGPGNKSCQTGDCGGVLACKTSGQPPITMAEFTMGGFNSLDFFDITVVDGFNVPMDFLPVPSNGSSGCSRGARCPADITSQCPNELKVPGGCRGACEVCNGSTVNSNTVFYVRMCPDAYSYSLDQGPIMYNCPSGTNYQIILCPPVDLISLSPPIPNGTSSITSSAKSKKGRIFGFVLGGSLGGFFFVTSFILFILVRRRRLQRRQKMQQEEEEAEFERLPGMPRRFTFEQLQEATDQFREKLGEGGFGSVFKGHFGEQAIALIDRDKSQVITRMRGTPGYLAPEWLTSHITEKADVYSFGVVVMEIISGRKNLDTSRSEKSFHLITLLEEKLKSDRLVDLIDMCSSSDSQAHKQEAIQMMKLAMWCLQIDCKRRPKTSEVVKVLEGTMSAKTDIDHNFVVTNPASFGAPGIVGMSAPPLASEVSGPR</sequence>
<dbReference type="InterPro" id="IPR001938">
    <property type="entry name" value="Thaumatin"/>
</dbReference>
<evidence type="ECO:0000256" key="3">
    <source>
        <dbReference type="SAM" id="Phobius"/>
    </source>
</evidence>